<evidence type="ECO:0000313" key="3">
    <source>
        <dbReference type="Proteomes" id="UP000198397"/>
    </source>
</evidence>
<accession>A0A238YIB1</accession>
<feature type="transmembrane region" description="Helical" evidence="1">
    <location>
        <begin position="155"/>
        <end position="174"/>
    </location>
</feature>
<dbReference type="Proteomes" id="UP000198397">
    <property type="component" value="Unassembled WGS sequence"/>
</dbReference>
<reference evidence="2 3" key="1">
    <citation type="submission" date="2017-06" db="EMBL/GenBank/DDBJ databases">
        <authorList>
            <person name="Kim H.J."/>
            <person name="Triplett B.A."/>
        </authorList>
    </citation>
    <scope>NUCLEOTIDE SEQUENCE [LARGE SCALE GENOMIC DNA]</scope>
    <source>
        <strain evidence="2 3">DSM 8800</strain>
    </source>
</reference>
<keyword evidence="1" id="KW-0472">Membrane</keyword>
<protein>
    <submittedName>
        <fullName evidence="2">Uncharacterized protein</fullName>
    </submittedName>
</protein>
<feature type="transmembrane region" description="Helical" evidence="1">
    <location>
        <begin position="82"/>
        <end position="104"/>
    </location>
</feature>
<evidence type="ECO:0000313" key="2">
    <source>
        <dbReference type="EMBL" id="SNR70712.1"/>
    </source>
</evidence>
<keyword evidence="1" id="KW-1133">Transmembrane helix</keyword>
<feature type="transmembrane region" description="Helical" evidence="1">
    <location>
        <begin position="194"/>
        <end position="211"/>
    </location>
</feature>
<keyword evidence="1" id="KW-0812">Transmembrane</keyword>
<sequence>MSRVTDFYSPSPEELLNEEEELRELLEDETPSLDKGLVDLRQKFNEEEGRRRDIESKAAGILAVSGLLLTLLQFVYQEVVGGIVFIVLSLFLLISILLSLANLVPVGYMTIRLNPILGYSFEQGHEYTRQLYIKYHIATYNNQRINKSRLRVLHWSYYPLVLVLMVLAAILIILSSGATVRDTFPFYLFTHSPSIGYIAHNFMFLPCNLCGM</sequence>
<name>A0A238YIB1_HALVU</name>
<dbReference type="AlphaFoldDB" id="A0A238YIB1"/>
<gene>
    <name evidence="2" type="ORF">SAMN06264855_1472</name>
</gene>
<evidence type="ECO:0000256" key="1">
    <source>
        <dbReference type="SAM" id="Phobius"/>
    </source>
</evidence>
<organism evidence="2 3">
    <name type="scientific">Halorubrum vacuolatum</name>
    <name type="common">Natronobacterium vacuolatum</name>
    <dbReference type="NCBI Taxonomy" id="63740"/>
    <lineage>
        <taxon>Archaea</taxon>
        <taxon>Methanobacteriati</taxon>
        <taxon>Methanobacteriota</taxon>
        <taxon>Stenosarchaea group</taxon>
        <taxon>Halobacteria</taxon>
        <taxon>Halobacteriales</taxon>
        <taxon>Haloferacaceae</taxon>
        <taxon>Halorubrum</taxon>
    </lineage>
</organism>
<proteinExistence type="predicted"/>
<feature type="transmembrane region" description="Helical" evidence="1">
    <location>
        <begin position="58"/>
        <end position="76"/>
    </location>
</feature>
<keyword evidence="3" id="KW-1185">Reference proteome</keyword>
<dbReference type="EMBL" id="FZNQ01000047">
    <property type="protein sequence ID" value="SNR70712.1"/>
    <property type="molecule type" value="Genomic_DNA"/>
</dbReference>